<reference evidence="4 5" key="1">
    <citation type="submission" date="2018-06" db="EMBL/GenBank/DDBJ databases">
        <authorList>
            <consortium name="Pathogen Informatics"/>
            <person name="Doyle S."/>
        </authorList>
    </citation>
    <scope>NUCLEOTIDE SEQUENCE [LARGE SCALE GENOMIC DNA]</scope>
    <source>
        <strain evidence="4 5">NCTC10899</strain>
    </source>
</reference>
<dbReference type="SUPFAM" id="SSF109709">
    <property type="entry name" value="KorB DNA-binding domain-like"/>
    <property type="match status" value="1"/>
</dbReference>
<organism evidence="4 5">
    <name type="scientific">Ectopseudomonas mendocina</name>
    <name type="common">Pseudomonas mendocina</name>
    <dbReference type="NCBI Taxonomy" id="300"/>
    <lineage>
        <taxon>Bacteria</taxon>
        <taxon>Pseudomonadati</taxon>
        <taxon>Pseudomonadota</taxon>
        <taxon>Gammaproteobacteria</taxon>
        <taxon>Pseudomonadales</taxon>
        <taxon>Pseudomonadaceae</taxon>
        <taxon>Ectopseudomonas</taxon>
    </lineage>
</organism>
<feature type="domain" description="ParB-like N-terminal" evidence="3">
    <location>
        <begin position="69"/>
        <end position="160"/>
    </location>
</feature>
<dbReference type="GO" id="GO:0045881">
    <property type="term" value="P:positive regulation of sporulation resulting in formation of a cellular spore"/>
    <property type="evidence" value="ECO:0007669"/>
    <property type="project" value="TreeGrafter"/>
</dbReference>
<protein>
    <submittedName>
        <fullName evidence="4">Chromosome partitioning protein ParB</fullName>
    </submittedName>
</protein>
<dbReference type="GO" id="GO:0005694">
    <property type="term" value="C:chromosome"/>
    <property type="evidence" value="ECO:0007669"/>
    <property type="project" value="TreeGrafter"/>
</dbReference>
<dbReference type="Gene3D" id="1.10.10.2830">
    <property type="match status" value="1"/>
</dbReference>
<dbReference type="InterPro" id="IPR050336">
    <property type="entry name" value="Chromosome_partition/occlusion"/>
</dbReference>
<evidence type="ECO:0000259" key="3">
    <source>
        <dbReference type="SMART" id="SM00470"/>
    </source>
</evidence>
<dbReference type="GO" id="GO:0007059">
    <property type="term" value="P:chromosome segregation"/>
    <property type="evidence" value="ECO:0007669"/>
    <property type="project" value="TreeGrafter"/>
</dbReference>
<dbReference type="Gene3D" id="3.90.1530.30">
    <property type="match status" value="1"/>
</dbReference>
<dbReference type="CDD" id="cd16405">
    <property type="entry name" value="RepB_like_N"/>
    <property type="match status" value="1"/>
</dbReference>
<dbReference type="PANTHER" id="PTHR33375:SF1">
    <property type="entry name" value="CHROMOSOME-PARTITIONING PROTEIN PARB-RELATED"/>
    <property type="match status" value="1"/>
</dbReference>
<sequence>MIGKDEDRAPGVFGMFAQDIKQGQPVKGKGLHKVHKDTPATVPASVLPITPSPTPQVKVTADKDDDIIYRVNPEDVTPWKFADRPDDEFGDMTELTESIKTYGQEVPALLRPLSGQKGKYELIYGRRRWTACLDLGQPLKAFIRAMDDQEAFKRMYIENEKRNNLSSWAKAQSWKNAIEGGIYKNDSALAAHLGIHRATLSNIMAYNRIAPEIVKAMGTDIKSVSIQSAKALAQLNTKEEIETAVALAEKIKVGTLNSDKITKAVKSALTVGEPGAESDTRSRVVTDPKGIKLFSVRVTGRGAVELSFTSEATKRYTQDELIDKIKGVFN</sequence>
<dbReference type="GO" id="GO:0003677">
    <property type="term" value="F:DNA binding"/>
    <property type="evidence" value="ECO:0007669"/>
    <property type="project" value="InterPro"/>
</dbReference>
<evidence type="ECO:0000313" key="5">
    <source>
        <dbReference type="Proteomes" id="UP000254260"/>
    </source>
</evidence>
<dbReference type="PANTHER" id="PTHR33375">
    <property type="entry name" value="CHROMOSOME-PARTITIONING PROTEIN PARB-RELATED"/>
    <property type="match status" value="1"/>
</dbReference>
<dbReference type="OrthoDB" id="8702972at2"/>
<evidence type="ECO:0000256" key="1">
    <source>
        <dbReference type="ARBA" id="ARBA00006295"/>
    </source>
</evidence>
<proteinExistence type="inferred from homology"/>
<dbReference type="EMBL" id="UGUU01000002">
    <property type="protein sequence ID" value="SUE95838.1"/>
    <property type="molecule type" value="Genomic_DNA"/>
</dbReference>
<dbReference type="InterPro" id="IPR004437">
    <property type="entry name" value="ParB/RepB/Spo0J"/>
</dbReference>
<dbReference type="InterPro" id="IPR036086">
    <property type="entry name" value="ParB/Sulfiredoxin_sf"/>
</dbReference>
<name>A0A379PPU0_ECTME</name>
<dbReference type="SMART" id="SM00470">
    <property type="entry name" value="ParB"/>
    <property type="match status" value="1"/>
</dbReference>
<gene>
    <name evidence="4" type="primary">noc_2</name>
    <name evidence="4" type="ORF">NCTC10899_05079</name>
</gene>
<evidence type="ECO:0000256" key="2">
    <source>
        <dbReference type="ARBA" id="ARBA00022829"/>
    </source>
</evidence>
<dbReference type="InterPro" id="IPR003115">
    <property type="entry name" value="ParB_N"/>
</dbReference>
<evidence type="ECO:0000313" key="4">
    <source>
        <dbReference type="EMBL" id="SUE95838.1"/>
    </source>
</evidence>
<dbReference type="InterPro" id="IPR037972">
    <property type="entry name" value="RepB_N"/>
</dbReference>
<accession>A0A379PPU0</accession>
<dbReference type="InterPro" id="IPR041468">
    <property type="entry name" value="HTH_ParB/Spo0J"/>
</dbReference>
<keyword evidence="2" id="KW-0159">Chromosome partition</keyword>
<dbReference type="AlphaFoldDB" id="A0A379PPU0"/>
<dbReference type="Pfam" id="PF02195">
    <property type="entry name" value="ParB_N"/>
    <property type="match status" value="1"/>
</dbReference>
<dbReference type="Pfam" id="PF17762">
    <property type="entry name" value="HTH_ParB"/>
    <property type="match status" value="1"/>
</dbReference>
<comment type="similarity">
    <text evidence="1">Belongs to the ParB family.</text>
</comment>
<dbReference type="SUPFAM" id="SSF110849">
    <property type="entry name" value="ParB/Sulfiredoxin"/>
    <property type="match status" value="1"/>
</dbReference>
<dbReference type="NCBIfam" id="TIGR00180">
    <property type="entry name" value="parB_part"/>
    <property type="match status" value="1"/>
</dbReference>
<dbReference type="Proteomes" id="UP000254260">
    <property type="component" value="Unassembled WGS sequence"/>
</dbReference>